<reference evidence="1 2" key="1">
    <citation type="journal article" date="2019" name="Environ. Microbiol.">
        <title>At the nexus of three kingdoms: the genome of the mycorrhizal fungus Gigaspora margarita provides insights into plant, endobacterial and fungal interactions.</title>
        <authorList>
            <person name="Venice F."/>
            <person name="Ghignone S."/>
            <person name="Salvioli di Fossalunga A."/>
            <person name="Amselem J."/>
            <person name="Novero M."/>
            <person name="Xianan X."/>
            <person name="Sedzielewska Toro K."/>
            <person name="Morin E."/>
            <person name="Lipzen A."/>
            <person name="Grigoriev I.V."/>
            <person name="Henrissat B."/>
            <person name="Martin F.M."/>
            <person name="Bonfante P."/>
        </authorList>
    </citation>
    <scope>NUCLEOTIDE SEQUENCE [LARGE SCALE GENOMIC DNA]</scope>
    <source>
        <strain evidence="1 2">BEG34</strain>
    </source>
</reference>
<proteinExistence type="predicted"/>
<dbReference type="Proteomes" id="UP000439903">
    <property type="component" value="Unassembled WGS sequence"/>
</dbReference>
<sequence>MSFVKKFISKQNTFTSEETYIEGWNETWKEESKFKKFFRKLFKKDKIKEVVEKNFWGWDNIEEIEPSCSTVNKKEFETIPLLIIEKESPIQEIEISEYKIFISYERFKEYLLDKKIINVRAIYWLKDKQLKNILEFLEAHTRSYFNLFGDGYNYFIQYNTLDLIEHRRRSYENDFKIWFENVNLYCKQFKVQYLWLYTDLENYCNKYLSY</sequence>
<dbReference type="EMBL" id="WTPW01000010">
    <property type="protein sequence ID" value="KAF0561124.1"/>
    <property type="molecule type" value="Genomic_DNA"/>
</dbReference>
<name>A0A8H4B537_GIGMA</name>
<gene>
    <name evidence="1" type="ORF">F8M41_025323</name>
</gene>
<comment type="caution">
    <text evidence="1">The sequence shown here is derived from an EMBL/GenBank/DDBJ whole genome shotgun (WGS) entry which is preliminary data.</text>
</comment>
<organism evidence="1 2">
    <name type="scientific">Gigaspora margarita</name>
    <dbReference type="NCBI Taxonomy" id="4874"/>
    <lineage>
        <taxon>Eukaryota</taxon>
        <taxon>Fungi</taxon>
        <taxon>Fungi incertae sedis</taxon>
        <taxon>Mucoromycota</taxon>
        <taxon>Glomeromycotina</taxon>
        <taxon>Glomeromycetes</taxon>
        <taxon>Diversisporales</taxon>
        <taxon>Gigasporaceae</taxon>
        <taxon>Gigaspora</taxon>
    </lineage>
</organism>
<keyword evidence="2" id="KW-1185">Reference proteome</keyword>
<evidence type="ECO:0000313" key="2">
    <source>
        <dbReference type="Proteomes" id="UP000439903"/>
    </source>
</evidence>
<dbReference type="AlphaFoldDB" id="A0A8H4B537"/>
<dbReference type="OrthoDB" id="2436924at2759"/>
<evidence type="ECO:0000313" key="1">
    <source>
        <dbReference type="EMBL" id="KAF0561124.1"/>
    </source>
</evidence>
<protein>
    <submittedName>
        <fullName evidence="1">Uncharacterized protein</fullName>
    </submittedName>
</protein>
<accession>A0A8H4B537</accession>